<evidence type="ECO:0000313" key="3">
    <source>
        <dbReference type="Proteomes" id="UP000005090"/>
    </source>
</evidence>
<name>H8GQU4_METAL</name>
<keyword evidence="3" id="KW-1185">Reference proteome</keyword>
<keyword evidence="1" id="KW-1133">Transmembrane helix</keyword>
<dbReference type="RefSeq" id="WP_005374151.1">
    <property type="nucleotide sequence ID" value="NZ_CM001475.1"/>
</dbReference>
<keyword evidence="1" id="KW-0472">Membrane</keyword>
<evidence type="ECO:0008006" key="4">
    <source>
        <dbReference type="Google" id="ProtNLM"/>
    </source>
</evidence>
<dbReference type="HOGENOM" id="CLU_153167_0_0_6"/>
<dbReference type="eggNOG" id="ENOG5033ED3">
    <property type="taxonomic scope" value="Bacteria"/>
</dbReference>
<gene>
    <name evidence="2" type="ORF">Metal_3427</name>
</gene>
<dbReference type="Pfam" id="PF07254">
    <property type="entry name" value="Cpta_toxin"/>
    <property type="match status" value="1"/>
</dbReference>
<sequence length="136" mass="14914">MPYPHALHPARFAVGPSRRLQYALSAGHGLAMIACLISALPWPGKLLLSLVLPVHFYFAAREAGSRQVAIGYLEGSGWAIDDEPVAILPSSVLTPFAIWLHYEPRSTRKKALLIVKDAMPDAEFRRLTVKLKISAA</sequence>
<protein>
    <recommendedName>
        <fullName evidence="4">Toxin CptA</fullName>
    </recommendedName>
</protein>
<dbReference type="Proteomes" id="UP000005090">
    <property type="component" value="Chromosome"/>
</dbReference>
<keyword evidence="1" id="KW-0812">Transmembrane</keyword>
<feature type="transmembrane region" description="Helical" evidence="1">
    <location>
        <begin position="20"/>
        <end position="42"/>
    </location>
</feature>
<organism evidence="2 3">
    <name type="scientific">Methylomicrobium album BG8</name>
    <dbReference type="NCBI Taxonomy" id="686340"/>
    <lineage>
        <taxon>Bacteria</taxon>
        <taxon>Pseudomonadati</taxon>
        <taxon>Pseudomonadota</taxon>
        <taxon>Gammaproteobacteria</taxon>
        <taxon>Methylococcales</taxon>
        <taxon>Methylococcaceae</taxon>
        <taxon>Methylomicrobium</taxon>
    </lineage>
</organism>
<dbReference type="AlphaFoldDB" id="H8GQU4"/>
<dbReference type="InterPro" id="IPR009883">
    <property type="entry name" value="YgfX"/>
</dbReference>
<evidence type="ECO:0000256" key="1">
    <source>
        <dbReference type="SAM" id="Phobius"/>
    </source>
</evidence>
<reference evidence="2 3" key="1">
    <citation type="journal article" date="2013" name="Genome Announc.">
        <title>Genome Sequence of the Obligate Gammaproteobacterial Methanotroph Methylomicrobium album Strain BG8.</title>
        <authorList>
            <person name="Kits K.D."/>
            <person name="Kalyuzhnaya M.G."/>
            <person name="Klotz M.G."/>
            <person name="Jetten M.S."/>
            <person name="Op den Camp H.J."/>
            <person name="Vuilleumier S."/>
            <person name="Bringel F."/>
            <person name="Dispirito A.A."/>
            <person name="Murrell J.C."/>
            <person name="Bruce D."/>
            <person name="Cheng J.F."/>
            <person name="Copeland A."/>
            <person name="Goodwin L."/>
            <person name="Hauser L."/>
            <person name="Lajus A."/>
            <person name="Land M.L."/>
            <person name="Lapidus A."/>
            <person name="Lucas S."/>
            <person name="Medigue C."/>
            <person name="Pitluck S."/>
            <person name="Woyke T."/>
            <person name="Zeytun A."/>
            <person name="Stein L.Y."/>
        </authorList>
    </citation>
    <scope>NUCLEOTIDE SEQUENCE [LARGE SCALE GENOMIC DNA]</scope>
    <source>
        <strain evidence="2 3">BG8</strain>
    </source>
</reference>
<proteinExistence type="predicted"/>
<accession>H8GQU4</accession>
<evidence type="ECO:0000313" key="2">
    <source>
        <dbReference type="EMBL" id="EIC31079.1"/>
    </source>
</evidence>
<dbReference type="EMBL" id="CM001475">
    <property type="protein sequence ID" value="EIC31079.1"/>
    <property type="molecule type" value="Genomic_DNA"/>
</dbReference>